<dbReference type="GO" id="GO:0015031">
    <property type="term" value="P:protein transport"/>
    <property type="evidence" value="ECO:0007669"/>
    <property type="project" value="UniProtKB-KW"/>
</dbReference>
<dbReference type="InterPro" id="IPR011989">
    <property type="entry name" value="ARM-like"/>
</dbReference>
<dbReference type="InterPro" id="IPR016024">
    <property type="entry name" value="ARM-type_fold"/>
</dbReference>
<comment type="similarity">
    <text evidence="1">Belongs to the importin alpha family.</text>
</comment>
<keyword evidence="2" id="KW-0813">Transport</keyword>
<dbReference type="SMART" id="SM00185">
    <property type="entry name" value="ARM"/>
    <property type="match status" value="2"/>
</dbReference>
<dbReference type="PANTHER" id="PTHR23316">
    <property type="entry name" value="IMPORTIN ALPHA"/>
    <property type="match status" value="1"/>
</dbReference>
<keyword evidence="6" id="KW-1185">Reference proteome</keyword>
<dbReference type="EMBL" id="KN823119">
    <property type="protein sequence ID" value="KIO22066.1"/>
    <property type="molecule type" value="Genomic_DNA"/>
</dbReference>
<protein>
    <recommendedName>
        <fullName evidence="7">IBB domain-containing protein</fullName>
    </recommendedName>
</protein>
<dbReference type="InterPro" id="IPR000225">
    <property type="entry name" value="Armadillo"/>
</dbReference>
<feature type="non-terminal residue" evidence="5">
    <location>
        <position position="179"/>
    </location>
</feature>
<feature type="repeat" description="ARM" evidence="4">
    <location>
        <begin position="25"/>
        <end position="67"/>
    </location>
</feature>
<name>A0A0C3QAT6_9AGAM</name>
<dbReference type="Pfam" id="PF00514">
    <property type="entry name" value="Arm"/>
    <property type="match status" value="1"/>
</dbReference>
<keyword evidence="3" id="KW-0653">Protein transport</keyword>
<reference evidence="5 6" key="1">
    <citation type="submission" date="2014-04" db="EMBL/GenBank/DDBJ databases">
        <authorList>
            <consortium name="DOE Joint Genome Institute"/>
            <person name="Kuo A."/>
            <person name="Girlanda M."/>
            <person name="Perotto S."/>
            <person name="Kohler A."/>
            <person name="Nagy L.G."/>
            <person name="Floudas D."/>
            <person name="Copeland A."/>
            <person name="Barry K.W."/>
            <person name="Cichocki N."/>
            <person name="Veneault-Fourrey C."/>
            <person name="LaButti K."/>
            <person name="Lindquist E.A."/>
            <person name="Lipzen A."/>
            <person name="Lundell T."/>
            <person name="Morin E."/>
            <person name="Murat C."/>
            <person name="Sun H."/>
            <person name="Tunlid A."/>
            <person name="Henrissat B."/>
            <person name="Grigoriev I.V."/>
            <person name="Hibbett D.S."/>
            <person name="Martin F."/>
            <person name="Nordberg H.P."/>
            <person name="Cantor M.N."/>
            <person name="Hua S.X."/>
        </authorList>
    </citation>
    <scope>NUCLEOTIDE SEQUENCE [LARGE SCALE GENOMIC DNA]</scope>
    <source>
        <strain evidence="5 6">MUT 4182</strain>
    </source>
</reference>
<organism evidence="5 6">
    <name type="scientific">Tulasnella calospora MUT 4182</name>
    <dbReference type="NCBI Taxonomy" id="1051891"/>
    <lineage>
        <taxon>Eukaryota</taxon>
        <taxon>Fungi</taxon>
        <taxon>Dikarya</taxon>
        <taxon>Basidiomycota</taxon>
        <taxon>Agaricomycotina</taxon>
        <taxon>Agaricomycetes</taxon>
        <taxon>Cantharellales</taxon>
        <taxon>Tulasnellaceae</taxon>
        <taxon>Tulasnella</taxon>
    </lineage>
</organism>
<sequence length="179" mass="19348">AEAAWIVSNIASGTSEQTSTVVEAGAIPKLVAMFPTDVSDVQENALWALGNIGGDSERFRDMVVEAGGIKPPLDVLDAPANYTEKVRNTASWVLTCYLTPRRAEFGLDVTSKMIPILAKFLRGPEDLEISWETQGYAVKALDQICANEAAAELTIKTGILSRLVELCTKGDTDLRYNAI</sequence>
<proteinExistence type="inferred from homology"/>
<evidence type="ECO:0000256" key="3">
    <source>
        <dbReference type="ARBA" id="ARBA00022927"/>
    </source>
</evidence>
<dbReference type="STRING" id="1051891.A0A0C3QAT6"/>
<dbReference type="SUPFAM" id="SSF48371">
    <property type="entry name" value="ARM repeat"/>
    <property type="match status" value="1"/>
</dbReference>
<evidence type="ECO:0000256" key="4">
    <source>
        <dbReference type="PROSITE-ProRule" id="PRU00259"/>
    </source>
</evidence>
<evidence type="ECO:0000313" key="6">
    <source>
        <dbReference type="Proteomes" id="UP000054248"/>
    </source>
</evidence>
<reference evidence="6" key="2">
    <citation type="submission" date="2015-01" db="EMBL/GenBank/DDBJ databases">
        <title>Evolutionary Origins and Diversification of the Mycorrhizal Mutualists.</title>
        <authorList>
            <consortium name="DOE Joint Genome Institute"/>
            <consortium name="Mycorrhizal Genomics Consortium"/>
            <person name="Kohler A."/>
            <person name="Kuo A."/>
            <person name="Nagy L.G."/>
            <person name="Floudas D."/>
            <person name="Copeland A."/>
            <person name="Barry K.W."/>
            <person name="Cichocki N."/>
            <person name="Veneault-Fourrey C."/>
            <person name="LaButti K."/>
            <person name="Lindquist E.A."/>
            <person name="Lipzen A."/>
            <person name="Lundell T."/>
            <person name="Morin E."/>
            <person name="Murat C."/>
            <person name="Riley R."/>
            <person name="Ohm R."/>
            <person name="Sun H."/>
            <person name="Tunlid A."/>
            <person name="Henrissat B."/>
            <person name="Grigoriev I.V."/>
            <person name="Hibbett D.S."/>
            <person name="Martin F."/>
        </authorList>
    </citation>
    <scope>NUCLEOTIDE SEQUENCE [LARGE SCALE GENOMIC DNA]</scope>
    <source>
        <strain evidence="6">MUT 4182</strain>
    </source>
</reference>
<feature type="non-terminal residue" evidence="5">
    <location>
        <position position="1"/>
    </location>
</feature>
<evidence type="ECO:0008006" key="7">
    <source>
        <dbReference type="Google" id="ProtNLM"/>
    </source>
</evidence>
<dbReference type="HOGENOM" id="CLU_1507006_0_0_1"/>
<evidence type="ECO:0000256" key="1">
    <source>
        <dbReference type="ARBA" id="ARBA00010394"/>
    </source>
</evidence>
<dbReference type="PROSITE" id="PS50176">
    <property type="entry name" value="ARM_REPEAT"/>
    <property type="match status" value="1"/>
</dbReference>
<evidence type="ECO:0000256" key="2">
    <source>
        <dbReference type="ARBA" id="ARBA00022448"/>
    </source>
</evidence>
<dbReference type="OrthoDB" id="29145at2759"/>
<dbReference type="Gene3D" id="1.25.10.10">
    <property type="entry name" value="Leucine-rich Repeat Variant"/>
    <property type="match status" value="1"/>
</dbReference>
<evidence type="ECO:0000313" key="5">
    <source>
        <dbReference type="EMBL" id="KIO22066.1"/>
    </source>
</evidence>
<gene>
    <name evidence="5" type="ORF">M407DRAFT_120711</name>
</gene>
<accession>A0A0C3QAT6</accession>
<dbReference type="AlphaFoldDB" id="A0A0C3QAT6"/>
<dbReference type="Proteomes" id="UP000054248">
    <property type="component" value="Unassembled WGS sequence"/>
</dbReference>